<dbReference type="EMBL" id="GBXM01064284">
    <property type="protein sequence ID" value="JAH44293.1"/>
    <property type="molecule type" value="Transcribed_RNA"/>
</dbReference>
<reference evidence="1" key="1">
    <citation type="submission" date="2014-11" db="EMBL/GenBank/DDBJ databases">
        <authorList>
            <person name="Amaro Gonzalez C."/>
        </authorList>
    </citation>
    <scope>NUCLEOTIDE SEQUENCE</scope>
</reference>
<evidence type="ECO:0000313" key="1">
    <source>
        <dbReference type="EMBL" id="JAH44293.1"/>
    </source>
</evidence>
<proteinExistence type="predicted"/>
<sequence>MLRKRSEIYLKSNNNNKQCL</sequence>
<protein>
    <submittedName>
        <fullName evidence="1">Uncharacterized protein</fullName>
    </submittedName>
</protein>
<dbReference type="AlphaFoldDB" id="A0A0E9SUU8"/>
<accession>A0A0E9SUU8</accession>
<name>A0A0E9SUU8_ANGAN</name>
<reference evidence="1" key="2">
    <citation type="journal article" date="2015" name="Fish Shellfish Immunol.">
        <title>Early steps in the European eel (Anguilla anguilla)-Vibrio vulnificus interaction in the gills: Role of the RtxA13 toxin.</title>
        <authorList>
            <person name="Callol A."/>
            <person name="Pajuelo D."/>
            <person name="Ebbesson L."/>
            <person name="Teles M."/>
            <person name="MacKenzie S."/>
            <person name="Amaro C."/>
        </authorList>
    </citation>
    <scope>NUCLEOTIDE SEQUENCE</scope>
</reference>
<organism evidence="1">
    <name type="scientific">Anguilla anguilla</name>
    <name type="common">European freshwater eel</name>
    <name type="synonym">Muraena anguilla</name>
    <dbReference type="NCBI Taxonomy" id="7936"/>
    <lineage>
        <taxon>Eukaryota</taxon>
        <taxon>Metazoa</taxon>
        <taxon>Chordata</taxon>
        <taxon>Craniata</taxon>
        <taxon>Vertebrata</taxon>
        <taxon>Euteleostomi</taxon>
        <taxon>Actinopterygii</taxon>
        <taxon>Neopterygii</taxon>
        <taxon>Teleostei</taxon>
        <taxon>Anguilliformes</taxon>
        <taxon>Anguillidae</taxon>
        <taxon>Anguilla</taxon>
    </lineage>
</organism>